<organism evidence="1 2">
    <name type="scientific">Linnemannia elongata AG-77</name>
    <dbReference type="NCBI Taxonomy" id="1314771"/>
    <lineage>
        <taxon>Eukaryota</taxon>
        <taxon>Fungi</taxon>
        <taxon>Fungi incertae sedis</taxon>
        <taxon>Mucoromycota</taxon>
        <taxon>Mortierellomycotina</taxon>
        <taxon>Mortierellomycetes</taxon>
        <taxon>Mortierellales</taxon>
        <taxon>Mortierellaceae</taxon>
        <taxon>Linnemannia</taxon>
    </lineage>
</organism>
<dbReference type="AlphaFoldDB" id="A0A197JGB5"/>
<name>A0A197JGB5_9FUNG</name>
<dbReference type="Proteomes" id="UP000078512">
    <property type="component" value="Unassembled WGS sequence"/>
</dbReference>
<gene>
    <name evidence="1" type="ORF">K457DRAFT_846512</name>
</gene>
<evidence type="ECO:0000313" key="1">
    <source>
        <dbReference type="EMBL" id="OAQ24222.1"/>
    </source>
</evidence>
<proteinExistence type="predicted"/>
<protein>
    <submittedName>
        <fullName evidence="1">Uncharacterized protein</fullName>
    </submittedName>
</protein>
<dbReference type="EMBL" id="KV442098">
    <property type="protein sequence ID" value="OAQ24222.1"/>
    <property type="molecule type" value="Genomic_DNA"/>
</dbReference>
<sequence>MSHCLQKNKKGVVGEKAKGQYKITQSSTLLLVFSLWLYPVSSSFPATIRKPFTVVVPRPLCLSLLPLLDSTFSTFFTL</sequence>
<reference evidence="1 2" key="1">
    <citation type="submission" date="2016-05" db="EMBL/GenBank/DDBJ databases">
        <title>Genome sequencing reveals origins of a unique bacterial endosymbiosis in the earliest lineages of terrestrial Fungi.</title>
        <authorList>
            <consortium name="DOE Joint Genome Institute"/>
            <person name="Uehling J."/>
            <person name="Gryganskyi A."/>
            <person name="Hameed K."/>
            <person name="Tschaplinski T."/>
            <person name="Misztal P."/>
            <person name="Wu S."/>
            <person name="Desiro A."/>
            <person name="Vande Pol N."/>
            <person name="Du Z.-Y."/>
            <person name="Zienkiewicz A."/>
            <person name="Zienkiewicz K."/>
            <person name="Morin E."/>
            <person name="Tisserant E."/>
            <person name="Splivallo R."/>
            <person name="Hainaut M."/>
            <person name="Henrissat B."/>
            <person name="Ohm R."/>
            <person name="Kuo A."/>
            <person name="Yan J."/>
            <person name="Lipzen A."/>
            <person name="Nolan M."/>
            <person name="Labutti K."/>
            <person name="Barry K."/>
            <person name="Goldstein A."/>
            <person name="Labbe J."/>
            <person name="Schadt C."/>
            <person name="Tuskan G."/>
            <person name="Grigoriev I."/>
            <person name="Martin F."/>
            <person name="Vilgalys R."/>
            <person name="Bonito G."/>
        </authorList>
    </citation>
    <scope>NUCLEOTIDE SEQUENCE [LARGE SCALE GENOMIC DNA]</scope>
    <source>
        <strain evidence="1 2">AG-77</strain>
    </source>
</reference>
<keyword evidence="2" id="KW-1185">Reference proteome</keyword>
<accession>A0A197JGB5</accession>
<evidence type="ECO:0000313" key="2">
    <source>
        <dbReference type="Proteomes" id="UP000078512"/>
    </source>
</evidence>